<gene>
    <name evidence="2" type="ORF">SAMN04487966_101171</name>
</gene>
<dbReference type="InterPro" id="IPR011852">
    <property type="entry name" value="TRAP_TAXI"/>
</dbReference>
<evidence type="ECO:0000313" key="3">
    <source>
        <dbReference type="Proteomes" id="UP000198881"/>
    </source>
</evidence>
<feature type="chain" id="PRO_5011780093" description="TRAP transporter solute receptor, TAXI family" evidence="1">
    <location>
        <begin position="28"/>
        <end position="340"/>
    </location>
</feature>
<dbReference type="EMBL" id="FPCG01000001">
    <property type="protein sequence ID" value="SFV20154.1"/>
    <property type="molecule type" value="Genomic_DNA"/>
</dbReference>
<dbReference type="CDD" id="cd13567">
    <property type="entry name" value="PBP2_TtGluBP"/>
    <property type="match status" value="1"/>
</dbReference>
<organism evidence="2 3">
    <name type="scientific">Micrococcus terreus</name>
    <dbReference type="NCBI Taxonomy" id="574650"/>
    <lineage>
        <taxon>Bacteria</taxon>
        <taxon>Bacillati</taxon>
        <taxon>Actinomycetota</taxon>
        <taxon>Actinomycetes</taxon>
        <taxon>Micrococcales</taxon>
        <taxon>Micrococcaceae</taxon>
        <taxon>Micrococcus</taxon>
    </lineage>
</organism>
<dbReference type="Gene3D" id="3.40.190.10">
    <property type="entry name" value="Periplasmic binding protein-like II"/>
    <property type="match status" value="2"/>
</dbReference>
<dbReference type="PANTHER" id="PTHR42941:SF1">
    <property type="entry name" value="SLL1037 PROTEIN"/>
    <property type="match status" value="1"/>
</dbReference>
<dbReference type="Proteomes" id="UP000198881">
    <property type="component" value="Unassembled WGS sequence"/>
</dbReference>
<dbReference type="PANTHER" id="PTHR42941">
    <property type="entry name" value="SLL1037 PROTEIN"/>
    <property type="match status" value="1"/>
</dbReference>
<keyword evidence="3" id="KW-1185">Reference proteome</keyword>
<evidence type="ECO:0000313" key="2">
    <source>
        <dbReference type="EMBL" id="SFV20154.1"/>
    </source>
</evidence>
<dbReference type="AlphaFoldDB" id="A0A1I7MDZ8"/>
<dbReference type="PROSITE" id="PS51257">
    <property type="entry name" value="PROKAR_LIPOPROTEIN"/>
    <property type="match status" value="1"/>
</dbReference>
<dbReference type="STRING" id="574650.SAMN04487966_101171"/>
<dbReference type="Pfam" id="PF16868">
    <property type="entry name" value="NMT1_3"/>
    <property type="match status" value="1"/>
</dbReference>
<dbReference type="SUPFAM" id="SSF53850">
    <property type="entry name" value="Periplasmic binding protein-like II"/>
    <property type="match status" value="1"/>
</dbReference>
<feature type="signal peptide" evidence="1">
    <location>
        <begin position="1"/>
        <end position="27"/>
    </location>
</feature>
<dbReference type="NCBIfam" id="TIGR02122">
    <property type="entry name" value="TRAP_TAXI"/>
    <property type="match status" value="1"/>
</dbReference>
<keyword evidence="1" id="KW-0732">Signal</keyword>
<proteinExistence type="predicted"/>
<protein>
    <recommendedName>
        <fullName evidence="4">TRAP transporter solute receptor, TAXI family</fullName>
    </recommendedName>
</protein>
<evidence type="ECO:0000256" key="1">
    <source>
        <dbReference type="SAM" id="SignalP"/>
    </source>
</evidence>
<reference evidence="2 3" key="1">
    <citation type="submission" date="2016-10" db="EMBL/GenBank/DDBJ databases">
        <authorList>
            <person name="de Groot N.N."/>
        </authorList>
    </citation>
    <scope>NUCLEOTIDE SEQUENCE [LARGE SCALE GENOMIC DNA]</scope>
    <source>
        <strain evidence="2 3">CGMCC 1.7054</strain>
    </source>
</reference>
<evidence type="ECO:0008006" key="4">
    <source>
        <dbReference type="Google" id="ProtNLM"/>
    </source>
</evidence>
<sequence length="340" mass="35362">MAPTRSRTARRLAVVAAAAALTLTACSDGGDPGGGGASGGEGGGDLDASFLTIATGGTSGVYYQVGATFGEILKDELESDTTVQSTGASAENINLLTDGNAEIAFTMGDANAQAIEGTGPFEGEPREGLMAMAALYPNTAQIVATKASGIESVEDLKGKRVSVGDVGSGVELNAQLILDAHDMSYEDMQVDYLPYGEAAEQMANGLTDAAFVTSGVPNPSLTELETNTEFIILPITGDAKERLLTEHDFFVEDEIPGGTYLQDDAVETVGVTNHVMLSSQLSDDAAYDITKAFFENLEQIHSAHAAAKVISLEKATTGLTAPLHPGAQRYFEENGVELPE</sequence>
<dbReference type="OrthoDB" id="5582316at2"/>
<dbReference type="RefSeq" id="WP_091692930.1">
    <property type="nucleotide sequence ID" value="NZ_FPCG01000001.1"/>
</dbReference>
<accession>A0A1I7MDZ8</accession>
<name>A0A1I7MDZ8_9MICC</name>